<sequence length="183" mass="20609">MLAQSIFRATGIIKGFNIPTGLSGLLPRLGEQIGLGIRLRLPGLGSEEAESKVSEGTYLAAPKKKVSHRKRRQRQLAGNKQVKEILNLNRCPSCGHVKRAHTLCMNCVKEIQRVWKLRDKAASESNTPEGSVYSDKDIPAIDRRVLYPGKRQSAYDKKLKDKEEYLYRRPRTLPYTKSSSSSK</sequence>
<keyword evidence="5" id="KW-0496">Mitochondrion</keyword>
<proteinExistence type="inferred from homology"/>
<dbReference type="Pfam" id="PF01783">
    <property type="entry name" value="Ribosomal_L32p"/>
    <property type="match status" value="1"/>
</dbReference>
<dbReference type="GO" id="GO:0006412">
    <property type="term" value="P:translation"/>
    <property type="evidence" value="ECO:0007669"/>
    <property type="project" value="InterPro"/>
</dbReference>
<dbReference type="NCBIfam" id="TIGR01031">
    <property type="entry name" value="rpmF_bact"/>
    <property type="match status" value="1"/>
</dbReference>
<gene>
    <name evidence="8" type="primary">MRPL32</name>
    <name evidence="8" type="ORF">AWJ20_3565</name>
</gene>
<organism evidence="8 9">
    <name type="scientific">Sugiyamaella lignohabitans</name>
    <dbReference type="NCBI Taxonomy" id="796027"/>
    <lineage>
        <taxon>Eukaryota</taxon>
        <taxon>Fungi</taxon>
        <taxon>Dikarya</taxon>
        <taxon>Ascomycota</taxon>
        <taxon>Saccharomycotina</taxon>
        <taxon>Dipodascomycetes</taxon>
        <taxon>Dipodascales</taxon>
        <taxon>Trichomonascaceae</taxon>
        <taxon>Sugiyamaella</taxon>
    </lineage>
</organism>
<dbReference type="Proteomes" id="UP000189580">
    <property type="component" value="Chromosome b"/>
</dbReference>
<comment type="similarity">
    <text evidence="2">Belongs to the bacterial ribosomal protein bL32 family.</text>
</comment>
<name>A0A167FZX3_9ASCO</name>
<evidence type="ECO:0000256" key="6">
    <source>
        <dbReference type="ARBA" id="ARBA00023274"/>
    </source>
</evidence>
<evidence type="ECO:0000256" key="5">
    <source>
        <dbReference type="ARBA" id="ARBA00023128"/>
    </source>
</evidence>
<dbReference type="GO" id="GO:0005743">
    <property type="term" value="C:mitochondrial inner membrane"/>
    <property type="evidence" value="ECO:0007669"/>
    <property type="project" value="EnsemblFungi"/>
</dbReference>
<keyword evidence="4 8" id="KW-0689">Ribosomal protein</keyword>
<dbReference type="SUPFAM" id="SSF57829">
    <property type="entry name" value="Zn-binding ribosomal proteins"/>
    <property type="match status" value="1"/>
</dbReference>
<dbReference type="GO" id="GO:0008270">
    <property type="term" value="F:zinc ion binding"/>
    <property type="evidence" value="ECO:0007669"/>
    <property type="project" value="EnsemblFungi"/>
</dbReference>
<dbReference type="InterPro" id="IPR002677">
    <property type="entry name" value="Ribosomal_bL32"/>
</dbReference>
<keyword evidence="3" id="KW-0809">Transit peptide</keyword>
<dbReference type="GO" id="GO:0003735">
    <property type="term" value="F:structural constituent of ribosome"/>
    <property type="evidence" value="ECO:0007669"/>
    <property type="project" value="EnsemblFungi"/>
</dbReference>
<evidence type="ECO:0000256" key="4">
    <source>
        <dbReference type="ARBA" id="ARBA00022980"/>
    </source>
</evidence>
<dbReference type="GeneID" id="30035601"/>
<dbReference type="AlphaFoldDB" id="A0A167FZX3"/>
<reference evidence="8 9" key="1">
    <citation type="submission" date="2016-02" db="EMBL/GenBank/DDBJ databases">
        <title>Complete genome sequence and transcriptome regulation of the pentose utilising yeast Sugiyamaella lignohabitans.</title>
        <authorList>
            <person name="Bellasio M."/>
            <person name="Peymann A."/>
            <person name="Valli M."/>
            <person name="Sipitzky M."/>
            <person name="Graf A."/>
            <person name="Sauer M."/>
            <person name="Marx H."/>
            <person name="Mattanovich D."/>
        </authorList>
    </citation>
    <scope>NUCLEOTIDE SEQUENCE [LARGE SCALE GENOMIC DNA]</scope>
    <source>
        <strain evidence="8 9">CBS 10342</strain>
    </source>
</reference>
<keyword evidence="9" id="KW-1185">Reference proteome</keyword>
<dbReference type="EMBL" id="CP014503">
    <property type="protein sequence ID" value="ANB15921.1"/>
    <property type="molecule type" value="Genomic_DNA"/>
</dbReference>
<dbReference type="GO" id="GO:0005762">
    <property type="term" value="C:mitochondrial large ribosomal subunit"/>
    <property type="evidence" value="ECO:0007669"/>
    <property type="project" value="EnsemblFungi"/>
</dbReference>
<comment type="subcellular location">
    <subcellularLocation>
        <location evidence="1">Mitochondrion</location>
    </subcellularLocation>
</comment>
<protein>
    <recommendedName>
        <fullName evidence="7">Large ribosomal subunit protein bL32m</fullName>
    </recommendedName>
</protein>
<dbReference type="PANTHER" id="PTHR21026:SF2">
    <property type="entry name" value="LARGE RIBOSOMAL SUBUNIT PROTEIN BL32M"/>
    <property type="match status" value="1"/>
</dbReference>
<keyword evidence="6" id="KW-0687">Ribonucleoprotein</keyword>
<accession>A0A167FZX3</accession>
<evidence type="ECO:0000313" key="9">
    <source>
        <dbReference type="Proteomes" id="UP000189580"/>
    </source>
</evidence>
<dbReference type="OrthoDB" id="2014905at2759"/>
<dbReference type="RefSeq" id="XP_018738398.1">
    <property type="nucleotide sequence ID" value="XM_018880593.1"/>
</dbReference>
<evidence type="ECO:0000256" key="3">
    <source>
        <dbReference type="ARBA" id="ARBA00022946"/>
    </source>
</evidence>
<evidence type="ECO:0000256" key="2">
    <source>
        <dbReference type="ARBA" id="ARBA00008560"/>
    </source>
</evidence>
<dbReference type="PANTHER" id="PTHR21026">
    <property type="entry name" value="39S RIBOSOMAL PROTEIN L32, MITOCHONDRIAL"/>
    <property type="match status" value="1"/>
</dbReference>
<dbReference type="KEGG" id="slb:AWJ20_3565"/>
<evidence type="ECO:0000256" key="1">
    <source>
        <dbReference type="ARBA" id="ARBA00004173"/>
    </source>
</evidence>
<dbReference type="InterPro" id="IPR051991">
    <property type="entry name" value="Mitoribosomal_protein_bL32"/>
</dbReference>
<dbReference type="InterPro" id="IPR011332">
    <property type="entry name" value="Ribosomal_zn-bd"/>
</dbReference>
<evidence type="ECO:0000256" key="7">
    <source>
        <dbReference type="ARBA" id="ARBA00039935"/>
    </source>
</evidence>
<evidence type="ECO:0000313" key="8">
    <source>
        <dbReference type="EMBL" id="ANB15921.1"/>
    </source>
</evidence>